<evidence type="ECO:0000259" key="4">
    <source>
        <dbReference type="Pfam" id="PF24842"/>
    </source>
</evidence>
<dbReference type="Proteomes" id="UP001642540">
    <property type="component" value="Unassembled WGS sequence"/>
</dbReference>
<evidence type="ECO:0000259" key="3">
    <source>
        <dbReference type="Pfam" id="PF03152"/>
    </source>
</evidence>
<feature type="domain" description="Ubiquitin fusion degradation protein UFD1 N-terminal subdomain 2" evidence="4">
    <location>
        <begin position="120"/>
        <end position="194"/>
    </location>
</feature>
<keyword evidence="2" id="KW-0833">Ubl conjugation pathway</keyword>
<sequence>MFGIGAFHQLFPDLIRGRAFIRDYECYSISMFPGHERQEVENGGKIFLPPSALNQLTQLHVSYPMLFKLTNLTDNRSTHCGVLEFVADEGKMYIPYWMMRNLMIDEGATIQVESATLPVATFSKFEPQSADFLDISNPKAMLENALRNFACLTAGDVIAIRYNDKVYELRVLETKPGVAVNIIECDMDVDFAKPVGYEEPDVAKDGRKEQVKKGSGETPVGDSPTYLPFLGGGNRLDGKTAQVISTNGAQLPSHRRDAPDFDFRIGQLNFCRNFEYIEEVGRGKTIVKEFKPFGGSGTVLKPRDAKRLKH</sequence>
<reference evidence="5 6" key="1">
    <citation type="submission" date="2024-08" db="EMBL/GenBank/DDBJ databases">
        <authorList>
            <person name="Cucini C."/>
            <person name="Frati F."/>
        </authorList>
    </citation>
    <scope>NUCLEOTIDE SEQUENCE [LARGE SCALE GENOMIC DNA]</scope>
</reference>
<dbReference type="InterPro" id="IPR042299">
    <property type="entry name" value="Ufd1-like_Nn"/>
</dbReference>
<keyword evidence="6" id="KW-1185">Reference proteome</keyword>
<organism evidence="5 6">
    <name type="scientific">Orchesella dallaii</name>
    <dbReference type="NCBI Taxonomy" id="48710"/>
    <lineage>
        <taxon>Eukaryota</taxon>
        <taxon>Metazoa</taxon>
        <taxon>Ecdysozoa</taxon>
        <taxon>Arthropoda</taxon>
        <taxon>Hexapoda</taxon>
        <taxon>Collembola</taxon>
        <taxon>Entomobryomorpha</taxon>
        <taxon>Entomobryoidea</taxon>
        <taxon>Orchesellidae</taxon>
        <taxon>Orchesellinae</taxon>
        <taxon>Orchesella</taxon>
    </lineage>
</organism>
<evidence type="ECO:0000313" key="5">
    <source>
        <dbReference type="EMBL" id="CAL8128285.1"/>
    </source>
</evidence>
<protein>
    <recommendedName>
        <fullName evidence="7">Ubiquitin fusion degradation protein 1</fullName>
    </recommendedName>
</protein>
<name>A0ABP1RHA4_9HEXA</name>
<comment type="similarity">
    <text evidence="1">Belongs to the UFD1 family.</text>
</comment>
<dbReference type="Pfam" id="PF24842">
    <property type="entry name" value="UFD1_N2"/>
    <property type="match status" value="1"/>
</dbReference>
<dbReference type="EMBL" id="CAXLJM020000075">
    <property type="protein sequence ID" value="CAL8128285.1"/>
    <property type="molecule type" value="Genomic_DNA"/>
</dbReference>
<feature type="domain" description="Ubiquitin fusion degradation protein UFD1 N-terminal subdomain 1" evidence="3">
    <location>
        <begin position="22"/>
        <end position="118"/>
    </location>
</feature>
<dbReference type="Pfam" id="PF03152">
    <property type="entry name" value="UFD1_N1"/>
    <property type="match status" value="1"/>
</dbReference>
<dbReference type="InterPro" id="IPR004854">
    <property type="entry name" value="Ufd1-like"/>
</dbReference>
<gene>
    <name evidence="5" type="ORF">ODALV1_LOCUS22164</name>
</gene>
<evidence type="ECO:0008006" key="7">
    <source>
        <dbReference type="Google" id="ProtNLM"/>
    </source>
</evidence>
<dbReference type="InterPro" id="IPR055418">
    <property type="entry name" value="UFD1_N2"/>
</dbReference>
<dbReference type="InterPro" id="IPR055417">
    <property type="entry name" value="UFD1_N1"/>
</dbReference>
<evidence type="ECO:0000256" key="1">
    <source>
        <dbReference type="ARBA" id="ARBA00006043"/>
    </source>
</evidence>
<dbReference type="PANTHER" id="PTHR12555:SF13">
    <property type="entry name" value="UBIQUITIN RECOGNITION FACTOR IN ER-ASSOCIATED DEGRADATION PROTEIN 1"/>
    <property type="match status" value="1"/>
</dbReference>
<evidence type="ECO:0000313" key="6">
    <source>
        <dbReference type="Proteomes" id="UP001642540"/>
    </source>
</evidence>
<dbReference type="Gene3D" id="2.40.40.50">
    <property type="entry name" value="Ubiquitin fusion degradation protein UFD1, N-terminal domain"/>
    <property type="match status" value="1"/>
</dbReference>
<proteinExistence type="inferred from homology"/>
<dbReference type="PANTHER" id="PTHR12555">
    <property type="entry name" value="UBIQUITIN FUSION DEGRADATON PROTEIN 1"/>
    <property type="match status" value="1"/>
</dbReference>
<dbReference type="Gene3D" id="3.10.330.10">
    <property type="match status" value="1"/>
</dbReference>
<evidence type="ECO:0000256" key="2">
    <source>
        <dbReference type="ARBA" id="ARBA00022786"/>
    </source>
</evidence>
<accession>A0ABP1RHA4</accession>
<comment type="caution">
    <text evidence="5">The sequence shown here is derived from an EMBL/GenBank/DDBJ whole genome shotgun (WGS) entry which is preliminary data.</text>
</comment>